<dbReference type="AlphaFoldDB" id="A0A4E0QMY0"/>
<proteinExistence type="predicted"/>
<name>A0A4E0QMY0_9GAMM</name>
<dbReference type="Proteomes" id="UP000030428">
    <property type="component" value="Unassembled WGS sequence"/>
</dbReference>
<gene>
    <name evidence="1" type="ORF">PN36_27260</name>
    <name evidence="2" type="ORF">PN36_27280</name>
</gene>
<evidence type="ECO:0000313" key="3">
    <source>
        <dbReference type="Proteomes" id="UP000030428"/>
    </source>
</evidence>
<keyword evidence="3" id="KW-1185">Reference proteome</keyword>
<comment type="caution">
    <text evidence="1">The sequence shown here is derived from an EMBL/GenBank/DDBJ whole genome shotgun (WGS) entry which is preliminary data.</text>
</comment>
<evidence type="ECO:0000313" key="1">
    <source>
        <dbReference type="EMBL" id="TGO02298.1"/>
    </source>
</evidence>
<dbReference type="InterPro" id="IPR009241">
    <property type="entry name" value="HigB-like"/>
</dbReference>
<protein>
    <submittedName>
        <fullName evidence="1">Addiction module toxin RelE</fullName>
    </submittedName>
</protein>
<dbReference type="EMBL" id="JSZA02000167">
    <property type="protein sequence ID" value="TGO02298.1"/>
    <property type="molecule type" value="Genomic_DNA"/>
</dbReference>
<organism evidence="1 3">
    <name type="scientific">Candidatus Thiomargarita nelsonii</name>
    <dbReference type="NCBI Taxonomy" id="1003181"/>
    <lineage>
        <taxon>Bacteria</taxon>
        <taxon>Pseudomonadati</taxon>
        <taxon>Pseudomonadota</taxon>
        <taxon>Gammaproteobacteria</taxon>
        <taxon>Thiotrichales</taxon>
        <taxon>Thiotrichaceae</taxon>
        <taxon>Thiomargarita</taxon>
    </lineage>
</organism>
<dbReference type="EMBL" id="JSZA02000167">
    <property type="protein sequence ID" value="TGO02302.1"/>
    <property type="molecule type" value="Genomic_DNA"/>
</dbReference>
<dbReference type="Pfam" id="PF05973">
    <property type="entry name" value="Gp49"/>
    <property type="match status" value="1"/>
</dbReference>
<evidence type="ECO:0000313" key="2">
    <source>
        <dbReference type="EMBL" id="TGO02302.1"/>
    </source>
</evidence>
<sequence length="127" mass="14879">MLWNIEYTDEFGEWWESLTEVEKDDVEFVVLLLGEQGSTLGYPYSSKIQNSRYNLRELRIQCQGKPYRVLYAFDPRRTAILLLGGNKTGDERWYQKQIPLAEKLYQEHLEALQQEGLISTTISIKGE</sequence>
<reference evidence="1 3" key="1">
    <citation type="journal article" date="2016" name="Front. Microbiol.">
        <title>Single-Cell (Meta-)Genomics of a Dimorphic Candidatus Thiomargarita nelsonii Reveals Genomic Plasticity.</title>
        <authorList>
            <person name="Flood B.E."/>
            <person name="Fliss P."/>
            <person name="Jones D.S."/>
            <person name="Dick G.J."/>
            <person name="Jain S."/>
            <person name="Kaster A.K."/>
            <person name="Winkel M."/>
            <person name="Mussmann M."/>
            <person name="Bailey J."/>
        </authorList>
    </citation>
    <scope>NUCLEOTIDE SEQUENCE [LARGE SCALE GENOMIC DNA]</scope>
    <source>
        <strain evidence="1">Hydrate Ridge</strain>
    </source>
</reference>
<accession>A0A4E0QMY0</accession>